<feature type="signal peptide" evidence="1">
    <location>
        <begin position="1"/>
        <end position="19"/>
    </location>
</feature>
<evidence type="ECO:0000256" key="1">
    <source>
        <dbReference type="SAM" id="SignalP"/>
    </source>
</evidence>
<gene>
    <name evidence="2" type="ORF">B0A48_06016</name>
</gene>
<accession>A0A1V8TCN3</accession>
<keyword evidence="1" id="KW-0732">Signal</keyword>
<dbReference type="STRING" id="1507870.A0A1V8TCN3"/>
<organism evidence="2 3">
    <name type="scientific">Cryoendolithus antarcticus</name>
    <dbReference type="NCBI Taxonomy" id="1507870"/>
    <lineage>
        <taxon>Eukaryota</taxon>
        <taxon>Fungi</taxon>
        <taxon>Dikarya</taxon>
        <taxon>Ascomycota</taxon>
        <taxon>Pezizomycotina</taxon>
        <taxon>Dothideomycetes</taxon>
        <taxon>Dothideomycetidae</taxon>
        <taxon>Cladosporiales</taxon>
        <taxon>Cladosporiaceae</taxon>
        <taxon>Cryoendolithus</taxon>
    </lineage>
</organism>
<comment type="caution">
    <text evidence="2">The sequence shown here is derived from an EMBL/GenBank/DDBJ whole genome shotgun (WGS) entry which is preliminary data.</text>
</comment>
<proteinExistence type="predicted"/>
<dbReference type="OrthoDB" id="3946737at2759"/>
<evidence type="ECO:0000313" key="3">
    <source>
        <dbReference type="Proteomes" id="UP000192596"/>
    </source>
</evidence>
<feature type="chain" id="PRO_5012912676" evidence="1">
    <location>
        <begin position="20"/>
        <end position="397"/>
    </location>
</feature>
<protein>
    <submittedName>
        <fullName evidence="2">Uncharacterized protein</fullName>
    </submittedName>
</protein>
<dbReference type="AlphaFoldDB" id="A0A1V8TCN3"/>
<keyword evidence="3" id="KW-1185">Reference proteome</keyword>
<dbReference type="InParanoid" id="A0A1V8TCN3"/>
<dbReference type="EMBL" id="NAJO01000011">
    <property type="protein sequence ID" value="OQO09125.1"/>
    <property type="molecule type" value="Genomic_DNA"/>
</dbReference>
<reference evidence="3" key="1">
    <citation type="submission" date="2017-03" db="EMBL/GenBank/DDBJ databases">
        <title>Genomes of endolithic fungi from Antarctica.</title>
        <authorList>
            <person name="Coleine C."/>
            <person name="Masonjones S."/>
            <person name="Stajich J.E."/>
        </authorList>
    </citation>
    <scope>NUCLEOTIDE SEQUENCE [LARGE SCALE GENOMIC DNA]</scope>
    <source>
        <strain evidence="3">CCFEE 5527</strain>
    </source>
</reference>
<name>A0A1V8TCN3_9PEZI</name>
<sequence length="397" mass="41119">MSFFLVSLLAFCQVWQVLATITTSTVPICSQQPYKAILPLSKYAPAQSFCSSKYPLPTCSITVTATAVSTVTNTVSITPSTRTVVASTLLTTSTTGTTTLETTAATTTASVIVTSVTTIVFGTSTATITVPTTSTVVLVAKRGESEVTAAAVVARADTSASALFSLAAQAKSIISTACSCIEKPVPCVTVTATTTRQTIITRTATFTATASVVSTSVNNVQAIATSFITQIISTTVTRIATADIATTTTLSVTAVSTVTACANPTQTFTLQVNSGERKGMYIHEDEHANLLADPNVTPQGFYLDNNGALTDTAGRILVDYTGGNGGDEFVTLFTAEQVATYNLVAATCSIRSDQSLSCVAGQLTIFAFISNFLVFSPTSDRGEIGLTVVPLCSLPGV</sequence>
<evidence type="ECO:0000313" key="2">
    <source>
        <dbReference type="EMBL" id="OQO09125.1"/>
    </source>
</evidence>
<dbReference type="Proteomes" id="UP000192596">
    <property type="component" value="Unassembled WGS sequence"/>
</dbReference>